<comment type="cofactor">
    <cofactor evidence="1">
        <name>Mg(2+)</name>
        <dbReference type="ChEBI" id="CHEBI:18420"/>
    </cofactor>
</comment>
<dbReference type="Proteomes" id="UP000886998">
    <property type="component" value="Unassembled WGS sequence"/>
</dbReference>
<feature type="domain" description="DNA helicase Pif1-like DEAD-box helicase" evidence="2">
    <location>
        <begin position="3"/>
        <end position="112"/>
    </location>
</feature>
<proteinExistence type="inferred from homology"/>
<dbReference type="EC" id="5.6.2.3" evidence="1"/>
<name>A0A8X6WXT2_9ARAC</name>
<keyword evidence="1" id="KW-0227">DNA damage</keyword>
<dbReference type="GO" id="GO:0043139">
    <property type="term" value="F:5'-3' DNA helicase activity"/>
    <property type="evidence" value="ECO:0007669"/>
    <property type="project" value="UniProtKB-EC"/>
</dbReference>
<comment type="similarity">
    <text evidence="1">Belongs to the helicase family.</text>
</comment>
<evidence type="ECO:0000259" key="2">
    <source>
        <dbReference type="Pfam" id="PF05970"/>
    </source>
</evidence>
<sequence>MFQQWKLLVWDESTISHKKDIEALNRTFQGLRESADIIGGMVVLSAGNFRQNLLVIQRGTPADEIRACIITSSVWAKTEIFCLKTIMRVHNNLDSGHMQRLLKINDECLNVDDEGYISFFREFRYLLENDVNLNAQVYPGLQQILNCDSTCAPNQYWLITMILSIKPTLKI</sequence>
<reference evidence="3" key="1">
    <citation type="submission" date="2020-08" db="EMBL/GenBank/DDBJ databases">
        <title>Multicomponent nature underlies the extraordinary mechanical properties of spider dragline silk.</title>
        <authorList>
            <person name="Kono N."/>
            <person name="Nakamura H."/>
            <person name="Mori M."/>
            <person name="Yoshida Y."/>
            <person name="Ohtoshi R."/>
            <person name="Malay A.D."/>
            <person name="Moran D.A.P."/>
            <person name="Tomita M."/>
            <person name="Numata K."/>
            <person name="Arakawa K."/>
        </authorList>
    </citation>
    <scope>NUCLEOTIDE SEQUENCE</scope>
</reference>
<dbReference type="EMBL" id="BMAV01003605">
    <property type="protein sequence ID" value="GFY43329.1"/>
    <property type="molecule type" value="Genomic_DNA"/>
</dbReference>
<accession>A0A8X6WXT2</accession>
<dbReference type="GO" id="GO:0016787">
    <property type="term" value="F:hydrolase activity"/>
    <property type="evidence" value="ECO:0007669"/>
    <property type="project" value="UniProtKB-KW"/>
</dbReference>
<keyword evidence="1" id="KW-0234">DNA repair</keyword>
<organism evidence="3 4">
    <name type="scientific">Trichonephila inaurata madagascariensis</name>
    <dbReference type="NCBI Taxonomy" id="2747483"/>
    <lineage>
        <taxon>Eukaryota</taxon>
        <taxon>Metazoa</taxon>
        <taxon>Ecdysozoa</taxon>
        <taxon>Arthropoda</taxon>
        <taxon>Chelicerata</taxon>
        <taxon>Arachnida</taxon>
        <taxon>Araneae</taxon>
        <taxon>Araneomorphae</taxon>
        <taxon>Entelegynae</taxon>
        <taxon>Araneoidea</taxon>
        <taxon>Nephilidae</taxon>
        <taxon>Trichonephila</taxon>
        <taxon>Trichonephila inaurata</taxon>
    </lineage>
</organism>
<dbReference type="InterPro" id="IPR010285">
    <property type="entry name" value="DNA_helicase_pif1-like_DEAD"/>
</dbReference>
<protein>
    <recommendedName>
        <fullName evidence="1">ATP-dependent DNA helicase</fullName>
        <ecNumber evidence="1">5.6.2.3</ecNumber>
    </recommendedName>
</protein>
<keyword evidence="1" id="KW-0547">Nucleotide-binding</keyword>
<dbReference type="PANTHER" id="PTHR10492">
    <property type="match status" value="1"/>
</dbReference>
<dbReference type="GO" id="GO:0005524">
    <property type="term" value="F:ATP binding"/>
    <property type="evidence" value="ECO:0007669"/>
    <property type="project" value="UniProtKB-KW"/>
</dbReference>
<evidence type="ECO:0000256" key="1">
    <source>
        <dbReference type="RuleBase" id="RU363044"/>
    </source>
</evidence>
<keyword evidence="4" id="KW-1185">Reference proteome</keyword>
<dbReference type="GO" id="GO:0000723">
    <property type="term" value="P:telomere maintenance"/>
    <property type="evidence" value="ECO:0007669"/>
    <property type="project" value="InterPro"/>
</dbReference>
<dbReference type="GO" id="GO:0006281">
    <property type="term" value="P:DNA repair"/>
    <property type="evidence" value="ECO:0007669"/>
    <property type="project" value="UniProtKB-KW"/>
</dbReference>
<dbReference type="GO" id="GO:0006310">
    <property type="term" value="P:DNA recombination"/>
    <property type="evidence" value="ECO:0007669"/>
    <property type="project" value="UniProtKB-KW"/>
</dbReference>
<gene>
    <name evidence="3" type="primary">X975_07584</name>
    <name evidence="3" type="ORF">TNIN_265821</name>
</gene>
<keyword evidence="1" id="KW-0233">DNA recombination</keyword>
<comment type="caution">
    <text evidence="3">The sequence shown here is derived from an EMBL/GenBank/DDBJ whole genome shotgun (WGS) entry which is preliminary data.</text>
</comment>
<keyword evidence="1" id="KW-0378">Hydrolase</keyword>
<keyword evidence="1 3" id="KW-0347">Helicase</keyword>
<keyword evidence="1" id="KW-0067">ATP-binding</keyword>
<dbReference type="OrthoDB" id="6434334at2759"/>
<evidence type="ECO:0000313" key="4">
    <source>
        <dbReference type="Proteomes" id="UP000886998"/>
    </source>
</evidence>
<dbReference type="AlphaFoldDB" id="A0A8X6WXT2"/>
<dbReference type="Pfam" id="PF05970">
    <property type="entry name" value="PIF1"/>
    <property type="match status" value="1"/>
</dbReference>
<comment type="catalytic activity">
    <reaction evidence="1">
        <text>ATP + H2O = ADP + phosphate + H(+)</text>
        <dbReference type="Rhea" id="RHEA:13065"/>
        <dbReference type="ChEBI" id="CHEBI:15377"/>
        <dbReference type="ChEBI" id="CHEBI:15378"/>
        <dbReference type="ChEBI" id="CHEBI:30616"/>
        <dbReference type="ChEBI" id="CHEBI:43474"/>
        <dbReference type="ChEBI" id="CHEBI:456216"/>
        <dbReference type="EC" id="5.6.2.3"/>
    </reaction>
</comment>
<evidence type="ECO:0000313" key="3">
    <source>
        <dbReference type="EMBL" id="GFY43329.1"/>
    </source>
</evidence>